<proteinExistence type="predicted"/>
<keyword evidence="1" id="KW-0805">Transcription regulation</keyword>
<feature type="region of interest" description="Disordered" evidence="5">
    <location>
        <begin position="216"/>
        <end position="236"/>
    </location>
</feature>
<evidence type="ECO:0000256" key="4">
    <source>
        <dbReference type="PROSITE-ProRule" id="PRU00335"/>
    </source>
</evidence>
<name>A0A975D188_9SPHN</name>
<feature type="compositionally biased region" description="Basic and acidic residues" evidence="5">
    <location>
        <begin position="225"/>
        <end position="236"/>
    </location>
</feature>
<dbReference type="Proteomes" id="UP000664914">
    <property type="component" value="Chromosome"/>
</dbReference>
<feature type="DNA-binding region" description="H-T-H motif" evidence="4">
    <location>
        <begin position="54"/>
        <end position="73"/>
    </location>
</feature>
<gene>
    <name evidence="7" type="ORF">HRJ34_21990</name>
</gene>
<dbReference type="AlphaFoldDB" id="A0A975D188"/>
<evidence type="ECO:0000256" key="5">
    <source>
        <dbReference type="SAM" id="MobiDB-lite"/>
    </source>
</evidence>
<evidence type="ECO:0000313" key="8">
    <source>
        <dbReference type="Proteomes" id="UP000664914"/>
    </source>
</evidence>
<reference evidence="7" key="1">
    <citation type="submission" date="2020-07" db="EMBL/GenBank/DDBJ databases">
        <authorList>
            <person name="Camacho E."/>
        </authorList>
    </citation>
    <scope>NUCLEOTIDE SEQUENCE</scope>
    <source>
        <strain evidence="7">MPO218</strain>
    </source>
</reference>
<protein>
    <submittedName>
        <fullName evidence="7">TetR/AcrR family transcriptional regulator</fullName>
    </submittedName>
</protein>
<dbReference type="InterPro" id="IPR050109">
    <property type="entry name" value="HTH-type_TetR-like_transc_reg"/>
</dbReference>
<dbReference type="RefSeq" id="WP_012048489.1">
    <property type="nucleotide sequence ID" value="NZ_CP059319.1"/>
</dbReference>
<dbReference type="EMBL" id="CP059319">
    <property type="protein sequence ID" value="QTH20961.1"/>
    <property type="molecule type" value="Genomic_DNA"/>
</dbReference>
<evidence type="ECO:0000256" key="3">
    <source>
        <dbReference type="ARBA" id="ARBA00023163"/>
    </source>
</evidence>
<organism evidence="7 8">
    <name type="scientific">Rhizorhabdus wittichii</name>
    <dbReference type="NCBI Taxonomy" id="160791"/>
    <lineage>
        <taxon>Bacteria</taxon>
        <taxon>Pseudomonadati</taxon>
        <taxon>Pseudomonadota</taxon>
        <taxon>Alphaproteobacteria</taxon>
        <taxon>Sphingomonadales</taxon>
        <taxon>Sphingomonadaceae</taxon>
        <taxon>Rhizorhabdus</taxon>
    </lineage>
</organism>
<dbReference type="InterPro" id="IPR009057">
    <property type="entry name" value="Homeodomain-like_sf"/>
</dbReference>
<dbReference type="PRINTS" id="PR00455">
    <property type="entry name" value="HTHTETR"/>
</dbReference>
<dbReference type="Gene3D" id="1.10.357.10">
    <property type="entry name" value="Tetracycline Repressor, domain 2"/>
    <property type="match status" value="1"/>
</dbReference>
<dbReference type="PROSITE" id="PS50977">
    <property type="entry name" value="HTH_TETR_2"/>
    <property type="match status" value="1"/>
</dbReference>
<dbReference type="InterPro" id="IPR001647">
    <property type="entry name" value="HTH_TetR"/>
</dbReference>
<dbReference type="Pfam" id="PF00440">
    <property type="entry name" value="TetR_N"/>
    <property type="match status" value="1"/>
</dbReference>
<evidence type="ECO:0000256" key="2">
    <source>
        <dbReference type="ARBA" id="ARBA00023125"/>
    </source>
</evidence>
<dbReference type="SUPFAM" id="SSF46689">
    <property type="entry name" value="Homeodomain-like"/>
    <property type="match status" value="1"/>
</dbReference>
<dbReference type="GO" id="GO:0000976">
    <property type="term" value="F:transcription cis-regulatory region binding"/>
    <property type="evidence" value="ECO:0007669"/>
    <property type="project" value="TreeGrafter"/>
</dbReference>
<sequence>MALAAVRSGSPARQPRERGQGGQTQQSLKSAQTRARLIDATIRCIVKVGYANTTTPQVAAEAGLSRGAMLHHFENGSALIKAAIVELHEKRLRAFRRAADTENHDVDALVRAYWRQLQKPAFVAFHELALAARTHADLAKILQPLQVEYRERFNAQAVALFPEWQGDRERFDLAMTLSQTMLEGMAINVLTGAMAEAMVEPMLGLLEDQIRAMNPKLSKGARARPAKDQPAKDQPD</sequence>
<keyword evidence="2 4" id="KW-0238">DNA-binding</keyword>
<dbReference type="PANTHER" id="PTHR30055:SF234">
    <property type="entry name" value="HTH-TYPE TRANSCRIPTIONAL REGULATOR BETI"/>
    <property type="match status" value="1"/>
</dbReference>
<feature type="domain" description="HTH tetR-type" evidence="6">
    <location>
        <begin position="31"/>
        <end position="91"/>
    </location>
</feature>
<dbReference type="GO" id="GO:0003700">
    <property type="term" value="F:DNA-binding transcription factor activity"/>
    <property type="evidence" value="ECO:0007669"/>
    <property type="project" value="TreeGrafter"/>
</dbReference>
<evidence type="ECO:0000256" key="1">
    <source>
        <dbReference type="ARBA" id="ARBA00023015"/>
    </source>
</evidence>
<evidence type="ECO:0000259" key="6">
    <source>
        <dbReference type="PROSITE" id="PS50977"/>
    </source>
</evidence>
<dbReference type="OMA" id="GAMLYHF"/>
<evidence type="ECO:0000313" key="7">
    <source>
        <dbReference type="EMBL" id="QTH20961.1"/>
    </source>
</evidence>
<reference evidence="7" key="2">
    <citation type="submission" date="2021-04" db="EMBL/GenBank/DDBJ databases">
        <title>Isolation and genomic analysis of the ibuprofen-degrading bacterium Sphingomonas strain MPO218.</title>
        <authorList>
            <person name="Aulestia M."/>
            <person name="Flores A."/>
            <person name="Mangas E.L."/>
            <person name="Perez-Pulido A.J."/>
            <person name="Santero E."/>
            <person name="Camacho E.M."/>
        </authorList>
    </citation>
    <scope>NUCLEOTIDE SEQUENCE</scope>
    <source>
        <strain evidence="7">MPO218</strain>
    </source>
</reference>
<accession>A0A975D188</accession>
<feature type="region of interest" description="Disordered" evidence="5">
    <location>
        <begin position="1"/>
        <end position="30"/>
    </location>
</feature>
<dbReference type="PANTHER" id="PTHR30055">
    <property type="entry name" value="HTH-TYPE TRANSCRIPTIONAL REGULATOR RUTR"/>
    <property type="match status" value="1"/>
</dbReference>
<keyword evidence="3" id="KW-0804">Transcription</keyword>